<feature type="chain" id="PRO_5011682723" evidence="1">
    <location>
        <begin position="19"/>
        <end position="137"/>
    </location>
</feature>
<evidence type="ECO:0000256" key="1">
    <source>
        <dbReference type="SAM" id="SignalP"/>
    </source>
</evidence>
<dbReference type="EMBL" id="CP020946">
    <property type="protein sequence ID" value="ASD64004.1"/>
    <property type="molecule type" value="Genomic_DNA"/>
</dbReference>
<dbReference type="Proteomes" id="UP000197003">
    <property type="component" value="Chromosome"/>
</dbReference>
<dbReference type="OrthoDB" id="5296565at2"/>
<gene>
    <name evidence="2" type="ORF">B9G79_10725</name>
</gene>
<dbReference type="RefSeq" id="WP_011164111.1">
    <property type="nucleotide sequence ID" value="NZ_CP020946.1"/>
</dbReference>
<dbReference type="AlphaFoldDB" id="A0A1Z3N952"/>
<proteinExistence type="predicted"/>
<evidence type="ECO:0000313" key="2">
    <source>
        <dbReference type="EMBL" id="ASD64004.1"/>
    </source>
</evidence>
<dbReference type="GeneID" id="93012623"/>
<name>A0A1Z3N952_BDEBC</name>
<protein>
    <submittedName>
        <fullName evidence="2">Uncharacterized protein</fullName>
    </submittedName>
</protein>
<reference evidence="2 3" key="1">
    <citation type="submission" date="2017-04" db="EMBL/GenBank/DDBJ databases">
        <title>Whole genome sequence of Bdellovibrio bacteriovorus strain SSB218315.</title>
        <authorList>
            <person name="Oyedara O."/>
            <person name="Rodriguez-Perez M.A."/>
        </authorList>
    </citation>
    <scope>NUCLEOTIDE SEQUENCE [LARGE SCALE GENOMIC DNA]</scope>
    <source>
        <strain evidence="2 3">SSB218315</strain>
    </source>
</reference>
<feature type="signal peptide" evidence="1">
    <location>
        <begin position="1"/>
        <end position="18"/>
    </location>
</feature>
<accession>A0A1Z3N952</accession>
<keyword evidence="1" id="KW-0732">Signal</keyword>
<evidence type="ECO:0000313" key="3">
    <source>
        <dbReference type="Proteomes" id="UP000197003"/>
    </source>
</evidence>
<organism evidence="2 3">
    <name type="scientific">Bdellovibrio bacteriovorus</name>
    <dbReference type="NCBI Taxonomy" id="959"/>
    <lineage>
        <taxon>Bacteria</taxon>
        <taxon>Pseudomonadati</taxon>
        <taxon>Bdellovibrionota</taxon>
        <taxon>Bdellovibrionia</taxon>
        <taxon>Bdellovibrionales</taxon>
        <taxon>Pseudobdellovibrionaceae</taxon>
        <taxon>Bdellovibrio</taxon>
    </lineage>
</organism>
<sequence>MKTLLLVILAVFSISAHARGPGGDPVIPWPTFVSLTPVTCEQLQGDWVAYDHNSIWFVNLEMREGDALSTLRIKSHALFTHKATGWLEADGPLFYGKIAMDPTHFYDVIVFRDLDGTKIRIIKGPQKYFDLKLYRRE</sequence>